<dbReference type="Proteomes" id="UP000028488">
    <property type="component" value="Chromosome"/>
</dbReference>
<dbReference type="eggNOG" id="COG0583">
    <property type="taxonomic scope" value="Bacteria"/>
</dbReference>
<dbReference type="Gene3D" id="1.10.10.10">
    <property type="entry name" value="Winged helix-like DNA-binding domain superfamily/Winged helix DNA-binding domain"/>
    <property type="match status" value="1"/>
</dbReference>
<protein>
    <submittedName>
        <fullName evidence="7">LysR family transcriptional regulator</fullName>
    </submittedName>
</protein>
<dbReference type="Gene3D" id="3.40.190.10">
    <property type="entry name" value="Periplasmic binding protein-like II"/>
    <property type="match status" value="2"/>
</dbReference>
<dbReference type="AlphaFoldDB" id="A0A076EJP8"/>
<sequence>MEIRWMRAFLAVAEVSNYGRAAESLRIAQPAVSQQIQQLERHLGVRLFDRGTRPIRLTSAGEQFLEPCRAALKAVAWAEQSASAGNPAEEGRVRVGFSGAYGQSRLPLFARTVRKRYPKLELVLDGARPSGLILDDIYSGKLDLGFVSAALSHPEVSTRLISVEPLGALLYADHPLATRSEISLSELRDDPFVTNPAASGSTLRLDVLAACHDAGFTPEIAQETSDGTTLTALVAAGVGVSLIPVSSHRTGAVDAVVVPTDGGRHRIRGALAWADRPRTPLLETVLAVAEELMPTIDEFDK</sequence>
<dbReference type="InterPro" id="IPR036388">
    <property type="entry name" value="WH-like_DNA-bd_sf"/>
</dbReference>
<keyword evidence="3" id="KW-0238">DNA-binding</keyword>
<evidence type="ECO:0000256" key="4">
    <source>
        <dbReference type="ARBA" id="ARBA00023159"/>
    </source>
</evidence>
<dbReference type="CDD" id="cd08414">
    <property type="entry name" value="PBP2_LTTR_aromatics_like"/>
    <property type="match status" value="1"/>
</dbReference>
<evidence type="ECO:0000256" key="3">
    <source>
        <dbReference type="ARBA" id="ARBA00023125"/>
    </source>
</evidence>
<dbReference type="PANTHER" id="PTHR30346">
    <property type="entry name" value="TRANSCRIPTIONAL DUAL REGULATOR HCAR-RELATED"/>
    <property type="match status" value="1"/>
</dbReference>
<dbReference type="GO" id="GO:0003700">
    <property type="term" value="F:DNA-binding transcription factor activity"/>
    <property type="evidence" value="ECO:0007669"/>
    <property type="project" value="InterPro"/>
</dbReference>
<dbReference type="PROSITE" id="PS50931">
    <property type="entry name" value="HTH_LYSR"/>
    <property type="match status" value="1"/>
</dbReference>
<evidence type="ECO:0000313" key="8">
    <source>
        <dbReference type="Proteomes" id="UP000028488"/>
    </source>
</evidence>
<proteinExistence type="inferred from homology"/>
<dbReference type="GO" id="GO:0003677">
    <property type="term" value="F:DNA binding"/>
    <property type="evidence" value="ECO:0007669"/>
    <property type="project" value="UniProtKB-KW"/>
</dbReference>
<dbReference type="InterPro" id="IPR005119">
    <property type="entry name" value="LysR_subst-bd"/>
</dbReference>
<dbReference type="SUPFAM" id="SSF53850">
    <property type="entry name" value="Periplasmic binding protein-like II"/>
    <property type="match status" value="1"/>
</dbReference>
<evidence type="ECO:0000313" key="7">
    <source>
        <dbReference type="EMBL" id="AII05931.1"/>
    </source>
</evidence>
<reference evidence="7 8" key="1">
    <citation type="submission" date="2014-07" db="EMBL/GenBank/DDBJ databases">
        <title>Genome Sequence of Rhodococcus opacus Strain R7, a Biodegrader of Mono- and Polycyclic Aromatic Hydrocarbons.</title>
        <authorList>
            <person name="Di Gennaro P."/>
            <person name="Zampolli J."/>
            <person name="Presti I."/>
            <person name="Cappelletti M."/>
            <person name="D'Ursi P."/>
            <person name="Orro A."/>
            <person name="Mezzelani A."/>
            <person name="Milanesi L."/>
        </authorList>
    </citation>
    <scope>NUCLEOTIDE SEQUENCE [LARGE SCALE GENOMIC DNA]</scope>
    <source>
        <strain evidence="7 8">R7</strain>
    </source>
</reference>
<feature type="domain" description="HTH lysR-type" evidence="6">
    <location>
        <begin position="1"/>
        <end position="58"/>
    </location>
</feature>
<comment type="similarity">
    <text evidence="1">Belongs to the LysR transcriptional regulatory family.</text>
</comment>
<evidence type="ECO:0000256" key="2">
    <source>
        <dbReference type="ARBA" id="ARBA00023015"/>
    </source>
</evidence>
<keyword evidence="2" id="KW-0805">Transcription regulation</keyword>
<dbReference type="GO" id="GO:0032993">
    <property type="term" value="C:protein-DNA complex"/>
    <property type="evidence" value="ECO:0007669"/>
    <property type="project" value="TreeGrafter"/>
</dbReference>
<dbReference type="EMBL" id="CP008947">
    <property type="protein sequence ID" value="AII05931.1"/>
    <property type="molecule type" value="Genomic_DNA"/>
</dbReference>
<evidence type="ECO:0000259" key="6">
    <source>
        <dbReference type="PROSITE" id="PS50931"/>
    </source>
</evidence>
<dbReference type="PANTHER" id="PTHR30346:SF30">
    <property type="entry name" value="SMALL NEUTRAL PROTEASE REGULATORY PROTEIN"/>
    <property type="match status" value="1"/>
</dbReference>
<dbReference type="Pfam" id="PF00126">
    <property type="entry name" value="HTH_1"/>
    <property type="match status" value="1"/>
</dbReference>
<name>A0A076EJP8_RHOOP</name>
<evidence type="ECO:0000256" key="5">
    <source>
        <dbReference type="ARBA" id="ARBA00023163"/>
    </source>
</evidence>
<dbReference type="FunFam" id="1.10.10.10:FF:000001">
    <property type="entry name" value="LysR family transcriptional regulator"/>
    <property type="match status" value="1"/>
</dbReference>
<keyword evidence="5" id="KW-0804">Transcription</keyword>
<organism evidence="7 8">
    <name type="scientific">Rhodococcus opacus</name>
    <name type="common">Nocardia opaca</name>
    <dbReference type="NCBI Taxonomy" id="37919"/>
    <lineage>
        <taxon>Bacteria</taxon>
        <taxon>Bacillati</taxon>
        <taxon>Actinomycetota</taxon>
        <taxon>Actinomycetes</taxon>
        <taxon>Mycobacteriales</taxon>
        <taxon>Nocardiaceae</taxon>
        <taxon>Rhodococcus</taxon>
    </lineage>
</organism>
<gene>
    <name evidence="7" type="ORF">EP51_15545</name>
</gene>
<dbReference type="Pfam" id="PF03466">
    <property type="entry name" value="LysR_substrate"/>
    <property type="match status" value="1"/>
</dbReference>
<dbReference type="InterPro" id="IPR036390">
    <property type="entry name" value="WH_DNA-bd_sf"/>
</dbReference>
<keyword evidence="4" id="KW-0010">Activator</keyword>
<evidence type="ECO:0000256" key="1">
    <source>
        <dbReference type="ARBA" id="ARBA00009437"/>
    </source>
</evidence>
<accession>A0A076EJP8</accession>
<dbReference type="RefSeq" id="WP_037232860.1">
    <property type="nucleotide sequence ID" value="NZ_CP008947.1"/>
</dbReference>
<dbReference type="PRINTS" id="PR00039">
    <property type="entry name" value="HTHLYSR"/>
</dbReference>
<dbReference type="InterPro" id="IPR000847">
    <property type="entry name" value="LysR_HTH_N"/>
</dbReference>
<dbReference type="SUPFAM" id="SSF46785">
    <property type="entry name" value="Winged helix' DNA-binding domain"/>
    <property type="match status" value="1"/>
</dbReference>